<evidence type="ECO:0000259" key="1">
    <source>
        <dbReference type="SMART" id="SM00900"/>
    </source>
</evidence>
<reference evidence="3" key="1">
    <citation type="journal article" date="2019" name="Int. J. Syst. Evol. Microbiol.">
        <title>The Global Catalogue of Microorganisms (GCM) 10K type strain sequencing project: providing services to taxonomists for standard genome sequencing and annotation.</title>
        <authorList>
            <consortium name="The Broad Institute Genomics Platform"/>
            <consortium name="The Broad Institute Genome Sequencing Center for Infectious Disease"/>
            <person name="Wu L."/>
            <person name="Ma J."/>
        </authorList>
    </citation>
    <scope>NUCLEOTIDE SEQUENCE [LARGE SCALE GENOMIC DNA]</scope>
    <source>
        <strain evidence="3">JCM 16540</strain>
    </source>
</reference>
<dbReference type="Pfam" id="PF04205">
    <property type="entry name" value="FMN_bind"/>
    <property type="match status" value="1"/>
</dbReference>
<gene>
    <name evidence="2" type="ORF">GCM10022197_37800</name>
</gene>
<evidence type="ECO:0000313" key="3">
    <source>
        <dbReference type="Proteomes" id="UP001500767"/>
    </source>
</evidence>
<keyword evidence="3" id="KW-1185">Reference proteome</keyword>
<dbReference type="Gene3D" id="3.90.1010.20">
    <property type="match status" value="1"/>
</dbReference>
<feature type="domain" description="FMN-binding" evidence="1">
    <location>
        <begin position="1"/>
        <end position="72"/>
    </location>
</feature>
<evidence type="ECO:0000313" key="2">
    <source>
        <dbReference type="EMBL" id="GAA3577025.1"/>
    </source>
</evidence>
<proteinExistence type="predicted"/>
<dbReference type="RefSeq" id="WP_344742738.1">
    <property type="nucleotide sequence ID" value="NZ_BAAAYR010000005.1"/>
</dbReference>
<dbReference type="Proteomes" id="UP001500767">
    <property type="component" value="Unassembled WGS sequence"/>
</dbReference>
<organism evidence="2 3">
    <name type="scientific">Microlunatus spumicola</name>
    <dbReference type="NCBI Taxonomy" id="81499"/>
    <lineage>
        <taxon>Bacteria</taxon>
        <taxon>Bacillati</taxon>
        <taxon>Actinomycetota</taxon>
        <taxon>Actinomycetes</taxon>
        <taxon>Propionibacteriales</taxon>
        <taxon>Propionibacteriaceae</taxon>
        <taxon>Microlunatus</taxon>
    </lineage>
</organism>
<accession>A0ABP6Y4V7</accession>
<dbReference type="EMBL" id="BAAAYR010000005">
    <property type="protein sequence ID" value="GAA3577025.1"/>
    <property type="molecule type" value="Genomic_DNA"/>
</dbReference>
<dbReference type="InterPro" id="IPR007329">
    <property type="entry name" value="FMN-bd"/>
</dbReference>
<sequence length="74" mass="7646">MEITVADGKVTKVEVPVSPSGNGRDVEINDRALPVLVQETLDAQSADIDMVSGATVTSDGYVTSLQSALDQAGI</sequence>
<name>A0ABP6Y4V7_9ACTN</name>
<dbReference type="SMART" id="SM00900">
    <property type="entry name" value="FMN_bind"/>
    <property type="match status" value="1"/>
</dbReference>
<protein>
    <recommendedName>
        <fullName evidence="1">FMN-binding domain-containing protein</fullName>
    </recommendedName>
</protein>
<comment type="caution">
    <text evidence="2">The sequence shown here is derived from an EMBL/GenBank/DDBJ whole genome shotgun (WGS) entry which is preliminary data.</text>
</comment>